<keyword evidence="7" id="KW-0057">Aromatic amino acid biosynthesis</keyword>
<dbReference type="InterPro" id="IPR011060">
    <property type="entry name" value="RibuloseP-bd_barrel"/>
</dbReference>
<comment type="caution">
    <text evidence="10">The sequence shown here is derived from an EMBL/GenBank/DDBJ whole genome shotgun (WGS) entry which is preliminary data.</text>
</comment>
<comment type="catalytic activity">
    <reaction evidence="9">
        <text>(1S,2R)-1-C-(indol-3-yl)glycerol 3-phosphate + L-serine = D-glyceraldehyde 3-phosphate + L-tryptophan + H2O</text>
        <dbReference type="Rhea" id="RHEA:10532"/>
        <dbReference type="ChEBI" id="CHEBI:15377"/>
        <dbReference type="ChEBI" id="CHEBI:33384"/>
        <dbReference type="ChEBI" id="CHEBI:57912"/>
        <dbReference type="ChEBI" id="CHEBI:58866"/>
        <dbReference type="ChEBI" id="CHEBI:59776"/>
        <dbReference type="EC" id="4.2.1.20"/>
    </reaction>
</comment>
<dbReference type="NCBIfam" id="NF009621">
    <property type="entry name" value="PRK13125.1"/>
    <property type="match status" value="1"/>
</dbReference>
<keyword evidence="6" id="KW-0822">Tryptophan biosynthesis</keyword>
<dbReference type="GO" id="GO:0005829">
    <property type="term" value="C:cytosol"/>
    <property type="evidence" value="ECO:0007669"/>
    <property type="project" value="TreeGrafter"/>
</dbReference>
<evidence type="ECO:0000256" key="6">
    <source>
        <dbReference type="ARBA" id="ARBA00022822"/>
    </source>
</evidence>
<evidence type="ECO:0000313" key="11">
    <source>
        <dbReference type="Proteomes" id="UP000651120"/>
    </source>
</evidence>
<evidence type="ECO:0000256" key="8">
    <source>
        <dbReference type="ARBA" id="ARBA00023239"/>
    </source>
</evidence>
<dbReference type="EMBL" id="DUJP01000027">
    <property type="protein sequence ID" value="HII47032.1"/>
    <property type="molecule type" value="Genomic_DNA"/>
</dbReference>
<gene>
    <name evidence="10" type="ORF">HA333_06190</name>
</gene>
<proteinExistence type="predicted"/>
<name>A0A832T0K0_9CREN</name>
<reference evidence="10" key="1">
    <citation type="journal article" date="2020" name="bioRxiv">
        <title>A rank-normalized archaeal taxonomy based on genome phylogeny resolves widespread incomplete and uneven classifications.</title>
        <authorList>
            <person name="Rinke C."/>
            <person name="Chuvochina M."/>
            <person name="Mussig A.J."/>
            <person name="Chaumeil P.-A."/>
            <person name="Waite D.W."/>
            <person name="Whitman W.B."/>
            <person name="Parks D.H."/>
            <person name="Hugenholtz P."/>
        </authorList>
    </citation>
    <scope>NUCLEOTIDE SEQUENCE</scope>
    <source>
        <strain evidence="10">UBA8839</strain>
    </source>
</reference>
<dbReference type="Gene3D" id="3.20.20.70">
    <property type="entry name" value="Aldolase class I"/>
    <property type="match status" value="1"/>
</dbReference>
<keyword evidence="8 10" id="KW-0456">Lyase</keyword>
<dbReference type="EC" id="4.2.1.20" evidence="4"/>
<dbReference type="CDD" id="cd04724">
    <property type="entry name" value="Tryptophan_synthase_alpha"/>
    <property type="match status" value="1"/>
</dbReference>
<comment type="function">
    <text evidence="1">The alpha subunit is responsible for the aldol cleavage of indoleglycerol phosphate to indole and glyceraldehyde 3-phosphate.</text>
</comment>
<dbReference type="GO" id="GO:0004834">
    <property type="term" value="F:tryptophan synthase activity"/>
    <property type="evidence" value="ECO:0007669"/>
    <property type="project" value="UniProtKB-EC"/>
</dbReference>
<evidence type="ECO:0000256" key="4">
    <source>
        <dbReference type="ARBA" id="ARBA00012043"/>
    </source>
</evidence>
<dbReference type="SUPFAM" id="SSF51366">
    <property type="entry name" value="Ribulose-phoshate binding barrel"/>
    <property type="match status" value="1"/>
</dbReference>
<dbReference type="InterPro" id="IPR013785">
    <property type="entry name" value="Aldolase_TIM"/>
</dbReference>
<comment type="subunit">
    <text evidence="3">Tetramer of two alpha and two beta chains.</text>
</comment>
<comment type="pathway">
    <text evidence="2">Amino-acid biosynthesis; L-tryptophan biosynthesis; L-tryptophan from chorismate: step 5/5.</text>
</comment>
<evidence type="ECO:0000256" key="3">
    <source>
        <dbReference type="ARBA" id="ARBA00011270"/>
    </source>
</evidence>
<keyword evidence="5" id="KW-0028">Amino-acid biosynthesis</keyword>
<dbReference type="AlphaFoldDB" id="A0A832T0K0"/>
<dbReference type="Pfam" id="PF00290">
    <property type="entry name" value="Trp_syntA"/>
    <property type="match status" value="1"/>
</dbReference>
<dbReference type="PANTHER" id="PTHR43406:SF1">
    <property type="entry name" value="TRYPTOPHAN SYNTHASE ALPHA CHAIN, CHLOROPLASTIC"/>
    <property type="match status" value="1"/>
</dbReference>
<dbReference type="OMA" id="YDGPFIR"/>
<protein>
    <recommendedName>
        <fullName evidence="4">tryptophan synthase</fullName>
        <ecNumber evidence="4">4.2.1.20</ecNumber>
    </recommendedName>
</protein>
<dbReference type="GeneID" id="1464549"/>
<evidence type="ECO:0000256" key="5">
    <source>
        <dbReference type="ARBA" id="ARBA00022605"/>
    </source>
</evidence>
<organism evidence="10 11">
    <name type="scientific">Pyrobaculum aerophilum</name>
    <dbReference type="NCBI Taxonomy" id="13773"/>
    <lineage>
        <taxon>Archaea</taxon>
        <taxon>Thermoproteota</taxon>
        <taxon>Thermoprotei</taxon>
        <taxon>Thermoproteales</taxon>
        <taxon>Thermoproteaceae</taxon>
        <taxon>Pyrobaculum</taxon>
    </lineage>
</organism>
<dbReference type="PANTHER" id="PTHR43406">
    <property type="entry name" value="TRYPTOPHAN SYNTHASE, ALPHA CHAIN"/>
    <property type="match status" value="1"/>
</dbReference>
<dbReference type="UniPathway" id="UPA00035">
    <property type="reaction ID" value="UER00044"/>
</dbReference>
<evidence type="ECO:0000256" key="2">
    <source>
        <dbReference type="ARBA" id="ARBA00004733"/>
    </source>
</evidence>
<dbReference type="InterPro" id="IPR002028">
    <property type="entry name" value="Trp_synthase_suA"/>
</dbReference>
<evidence type="ECO:0000313" key="10">
    <source>
        <dbReference type="EMBL" id="HII47032.1"/>
    </source>
</evidence>
<evidence type="ECO:0000256" key="1">
    <source>
        <dbReference type="ARBA" id="ARBA00003365"/>
    </source>
</evidence>
<sequence length="233" mass="25980">MLSKPGLGVYLVASWPSKDTYEKAIRGLEGIADFFELGLPSKNPKYDGPFIRKAHREAGEPLWLRPQAPTYIMTYWEEHRGNLDGLFTLAAEIRARGVLAPDLLIDFPEELELYLKYAREYALAPAFFVPGKFPHWLVKRLTSAEPDFIYLGLYAATGVELPVYVERNVKIIRQLAGDVYIVAGFAIDSPSKAARLIEAGADGVVVGTAFMRRLQNSVDSALSFLKSIKEALK</sequence>
<accession>A0A832T0K0</accession>
<dbReference type="Proteomes" id="UP000651120">
    <property type="component" value="Unassembled WGS sequence"/>
</dbReference>
<evidence type="ECO:0000256" key="7">
    <source>
        <dbReference type="ARBA" id="ARBA00023141"/>
    </source>
</evidence>
<dbReference type="RefSeq" id="WP_011008676.1">
    <property type="nucleotide sequence ID" value="NZ_DAIOPL010000002.1"/>
</dbReference>
<evidence type="ECO:0000256" key="9">
    <source>
        <dbReference type="ARBA" id="ARBA00049047"/>
    </source>
</evidence>